<dbReference type="InterPro" id="IPR036388">
    <property type="entry name" value="WH-like_DNA-bd_sf"/>
</dbReference>
<evidence type="ECO:0000256" key="2">
    <source>
        <dbReference type="ARBA" id="ARBA00023125"/>
    </source>
</evidence>
<proteinExistence type="predicted"/>
<dbReference type="InterPro" id="IPR000524">
    <property type="entry name" value="Tscrpt_reg_HTH_GntR"/>
</dbReference>
<accession>A0A8J2YYG7</accession>
<keyword evidence="3" id="KW-0804">Transcription</keyword>
<evidence type="ECO:0000256" key="1">
    <source>
        <dbReference type="ARBA" id="ARBA00023015"/>
    </source>
</evidence>
<dbReference type="SMART" id="SM00895">
    <property type="entry name" value="FCD"/>
    <property type="match status" value="1"/>
</dbReference>
<evidence type="ECO:0000313" key="5">
    <source>
        <dbReference type="EMBL" id="GGF38432.1"/>
    </source>
</evidence>
<dbReference type="SUPFAM" id="SSF48008">
    <property type="entry name" value="GntR ligand-binding domain-like"/>
    <property type="match status" value="1"/>
</dbReference>
<dbReference type="SMART" id="SM00345">
    <property type="entry name" value="HTH_GNTR"/>
    <property type="match status" value="1"/>
</dbReference>
<dbReference type="PANTHER" id="PTHR43537">
    <property type="entry name" value="TRANSCRIPTIONAL REGULATOR, GNTR FAMILY"/>
    <property type="match status" value="1"/>
</dbReference>
<protein>
    <submittedName>
        <fullName evidence="5">GntR family transcriptional regulator</fullName>
    </submittedName>
</protein>
<organism evidence="5 6">
    <name type="scientific">Aliidongia dinghuensis</name>
    <dbReference type="NCBI Taxonomy" id="1867774"/>
    <lineage>
        <taxon>Bacteria</taxon>
        <taxon>Pseudomonadati</taxon>
        <taxon>Pseudomonadota</taxon>
        <taxon>Alphaproteobacteria</taxon>
        <taxon>Rhodospirillales</taxon>
        <taxon>Dongiaceae</taxon>
        <taxon>Aliidongia</taxon>
    </lineage>
</organism>
<dbReference type="InterPro" id="IPR011711">
    <property type="entry name" value="GntR_C"/>
</dbReference>
<keyword evidence="6" id="KW-1185">Reference proteome</keyword>
<dbReference type="RefSeq" id="WP_189050983.1">
    <property type="nucleotide sequence ID" value="NZ_BMJQ01000015.1"/>
</dbReference>
<dbReference type="Pfam" id="PF07729">
    <property type="entry name" value="FCD"/>
    <property type="match status" value="1"/>
</dbReference>
<dbReference type="Proteomes" id="UP000646365">
    <property type="component" value="Unassembled WGS sequence"/>
</dbReference>
<keyword evidence="1" id="KW-0805">Transcription regulation</keyword>
<sequence>MKNAATTTGRAEDAADMLARDIHSGHFGLGTWLKQIDLEKRYGCTRIEVRRALDKLVAKRLVQHIPNRGYHVYQPDQRQTDEIRDVRVVLETAAADSIVEAADAAAIAELQALAQRFAELVLDGTLLEQYEANIAFHTRLARLCTNRELGNLILEFRGRGPSAPLEQWKTRARVEQSAREHFLMIDAIAARDADALKRIIRAHIRQTAEGMG</sequence>
<evidence type="ECO:0000313" key="6">
    <source>
        <dbReference type="Proteomes" id="UP000646365"/>
    </source>
</evidence>
<feature type="domain" description="HTH gntR-type" evidence="4">
    <location>
        <begin position="8"/>
        <end position="75"/>
    </location>
</feature>
<dbReference type="GO" id="GO:0003700">
    <property type="term" value="F:DNA-binding transcription factor activity"/>
    <property type="evidence" value="ECO:0007669"/>
    <property type="project" value="InterPro"/>
</dbReference>
<dbReference type="AlphaFoldDB" id="A0A8J2YYG7"/>
<dbReference type="InterPro" id="IPR008920">
    <property type="entry name" value="TF_FadR/GntR_C"/>
</dbReference>
<dbReference type="EMBL" id="BMJQ01000015">
    <property type="protein sequence ID" value="GGF38432.1"/>
    <property type="molecule type" value="Genomic_DNA"/>
</dbReference>
<reference evidence="5" key="1">
    <citation type="journal article" date="2014" name="Int. J. Syst. Evol. Microbiol.">
        <title>Complete genome sequence of Corynebacterium casei LMG S-19264T (=DSM 44701T), isolated from a smear-ripened cheese.</title>
        <authorList>
            <consortium name="US DOE Joint Genome Institute (JGI-PGF)"/>
            <person name="Walter F."/>
            <person name="Albersmeier A."/>
            <person name="Kalinowski J."/>
            <person name="Ruckert C."/>
        </authorList>
    </citation>
    <scope>NUCLEOTIDE SEQUENCE</scope>
    <source>
        <strain evidence="5">CGMCC 1.15725</strain>
    </source>
</reference>
<dbReference type="SUPFAM" id="SSF46785">
    <property type="entry name" value="Winged helix' DNA-binding domain"/>
    <property type="match status" value="1"/>
</dbReference>
<evidence type="ECO:0000256" key="3">
    <source>
        <dbReference type="ARBA" id="ARBA00023163"/>
    </source>
</evidence>
<dbReference type="PROSITE" id="PS50949">
    <property type="entry name" value="HTH_GNTR"/>
    <property type="match status" value="1"/>
</dbReference>
<evidence type="ECO:0000259" key="4">
    <source>
        <dbReference type="PROSITE" id="PS50949"/>
    </source>
</evidence>
<dbReference type="Pfam" id="PF00392">
    <property type="entry name" value="GntR"/>
    <property type="match status" value="1"/>
</dbReference>
<dbReference type="PANTHER" id="PTHR43537:SF5">
    <property type="entry name" value="UXU OPERON TRANSCRIPTIONAL REGULATOR"/>
    <property type="match status" value="1"/>
</dbReference>
<reference evidence="5" key="2">
    <citation type="submission" date="2020-09" db="EMBL/GenBank/DDBJ databases">
        <authorList>
            <person name="Sun Q."/>
            <person name="Zhou Y."/>
        </authorList>
    </citation>
    <scope>NUCLEOTIDE SEQUENCE</scope>
    <source>
        <strain evidence="5">CGMCC 1.15725</strain>
    </source>
</reference>
<dbReference type="Gene3D" id="1.10.10.10">
    <property type="entry name" value="Winged helix-like DNA-binding domain superfamily/Winged helix DNA-binding domain"/>
    <property type="match status" value="1"/>
</dbReference>
<name>A0A8J2YYG7_9PROT</name>
<dbReference type="Gene3D" id="1.20.120.530">
    <property type="entry name" value="GntR ligand-binding domain-like"/>
    <property type="match status" value="1"/>
</dbReference>
<dbReference type="InterPro" id="IPR036390">
    <property type="entry name" value="WH_DNA-bd_sf"/>
</dbReference>
<gene>
    <name evidence="5" type="ORF">GCM10011611_51030</name>
</gene>
<dbReference type="GO" id="GO:0003677">
    <property type="term" value="F:DNA binding"/>
    <property type="evidence" value="ECO:0007669"/>
    <property type="project" value="UniProtKB-KW"/>
</dbReference>
<comment type="caution">
    <text evidence="5">The sequence shown here is derived from an EMBL/GenBank/DDBJ whole genome shotgun (WGS) entry which is preliminary data.</text>
</comment>
<keyword evidence="2" id="KW-0238">DNA-binding</keyword>